<keyword evidence="2" id="KW-1185">Reference proteome</keyword>
<dbReference type="AlphaFoldDB" id="A0A834HY27"/>
<name>A0A834HY27_RHYFE</name>
<proteinExistence type="predicted"/>
<sequence>MRGLFNLCLPHSFASALEGQKRVDIDVNYQFRFAPVGRDGRGGGERERGFFESRHRNIAGTDGSRDRYITTLPIAADYVRYEELDASCNIEGDKIICLMKKSINKFIIALFTVFSLGQVTEMVGPC</sequence>
<dbReference type="EMBL" id="JAACXV010014245">
    <property type="protein sequence ID" value="KAF7269258.1"/>
    <property type="molecule type" value="Genomic_DNA"/>
</dbReference>
<organism evidence="1 2">
    <name type="scientific">Rhynchophorus ferrugineus</name>
    <name type="common">Red palm weevil</name>
    <name type="synonym">Curculio ferrugineus</name>
    <dbReference type="NCBI Taxonomy" id="354439"/>
    <lineage>
        <taxon>Eukaryota</taxon>
        <taxon>Metazoa</taxon>
        <taxon>Ecdysozoa</taxon>
        <taxon>Arthropoda</taxon>
        <taxon>Hexapoda</taxon>
        <taxon>Insecta</taxon>
        <taxon>Pterygota</taxon>
        <taxon>Neoptera</taxon>
        <taxon>Endopterygota</taxon>
        <taxon>Coleoptera</taxon>
        <taxon>Polyphaga</taxon>
        <taxon>Cucujiformia</taxon>
        <taxon>Curculionidae</taxon>
        <taxon>Dryophthorinae</taxon>
        <taxon>Rhynchophorus</taxon>
    </lineage>
</organism>
<reference evidence="1" key="1">
    <citation type="submission" date="2020-08" db="EMBL/GenBank/DDBJ databases">
        <title>Genome sequencing and assembly of the red palm weevil Rhynchophorus ferrugineus.</title>
        <authorList>
            <person name="Dias G.B."/>
            <person name="Bergman C.M."/>
            <person name="Manee M."/>
        </authorList>
    </citation>
    <scope>NUCLEOTIDE SEQUENCE</scope>
    <source>
        <strain evidence="1">AA-2017</strain>
        <tissue evidence="1">Whole larva</tissue>
    </source>
</reference>
<gene>
    <name evidence="1" type="ORF">GWI33_017714</name>
</gene>
<dbReference type="Proteomes" id="UP000625711">
    <property type="component" value="Unassembled WGS sequence"/>
</dbReference>
<comment type="caution">
    <text evidence="1">The sequence shown here is derived from an EMBL/GenBank/DDBJ whole genome shotgun (WGS) entry which is preliminary data.</text>
</comment>
<protein>
    <submittedName>
        <fullName evidence="1">Uncharacterized protein</fullName>
    </submittedName>
</protein>
<evidence type="ECO:0000313" key="2">
    <source>
        <dbReference type="Proteomes" id="UP000625711"/>
    </source>
</evidence>
<accession>A0A834HY27</accession>
<evidence type="ECO:0000313" key="1">
    <source>
        <dbReference type="EMBL" id="KAF7269258.1"/>
    </source>
</evidence>